<feature type="transmembrane region" description="Helical" evidence="1">
    <location>
        <begin position="21"/>
        <end position="43"/>
    </location>
</feature>
<evidence type="ECO:0000313" key="3">
    <source>
        <dbReference type="EMBL" id="HJH11656.1"/>
    </source>
</evidence>
<dbReference type="PROSITE" id="PS51704">
    <property type="entry name" value="GP_PDE"/>
    <property type="match status" value="1"/>
</dbReference>
<feature type="transmembrane region" description="Helical" evidence="1">
    <location>
        <begin position="247"/>
        <end position="275"/>
    </location>
</feature>
<dbReference type="PANTHER" id="PTHR46211">
    <property type="entry name" value="GLYCEROPHOSPHORYL DIESTER PHOSPHODIESTERASE"/>
    <property type="match status" value="1"/>
</dbReference>
<proteinExistence type="predicted"/>
<gene>
    <name evidence="3" type="ORF">K8V30_08265</name>
</gene>
<feature type="transmembrane region" description="Helical" evidence="1">
    <location>
        <begin position="210"/>
        <end position="235"/>
    </location>
</feature>
<comment type="caution">
    <text evidence="3">The sequence shown here is derived from an EMBL/GenBank/DDBJ whole genome shotgun (WGS) entry which is preliminary data.</text>
</comment>
<dbReference type="EMBL" id="DYTV01000107">
    <property type="protein sequence ID" value="HJH11656.1"/>
    <property type="molecule type" value="Genomic_DNA"/>
</dbReference>
<evidence type="ECO:0000313" key="4">
    <source>
        <dbReference type="Proteomes" id="UP000700212"/>
    </source>
</evidence>
<feature type="domain" description="GP-PDE" evidence="2">
    <location>
        <begin position="326"/>
        <end position="554"/>
    </location>
</feature>
<feature type="transmembrane region" description="Helical" evidence="1">
    <location>
        <begin position="296"/>
        <end position="317"/>
    </location>
</feature>
<reference evidence="3" key="1">
    <citation type="journal article" date="2021" name="PeerJ">
        <title>Extensive microbial diversity within the chicken gut microbiome revealed by metagenomics and culture.</title>
        <authorList>
            <person name="Gilroy R."/>
            <person name="Ravi A."/>
            <person name="Getino M."/>
            <person name="Pursley I."/>
            <person name="Horton D.L."/>
            <person name="Alikhan N.F."/>
            <person name="Baker D."/>
            <person name="Gharbi K."/>
            <person name="Hall N."/>
            <person name="Watson M."/>
            <person name="Adriaenssens E.M."/>
            <person name="Foster-Nyarko E."/>
            <person name="Jarju S."/>
            <person name="Secka A."/>
            <person name="Antonio M."/>
            <person name="Oren A."/>
            <person name="Chaudhuri R.R."/>
            <person name="La Ragione R."/>
            <person name="Hildebrand F."/>
            <person name="Pallen M.J."/>
        </authorList>
    </citation>
    <scope>NUCLEOTIDE SEQUENCE</scope>
    <source>
        <strain evidence="3">CHK160-4876</strain>
    </source>
</reference>
<keyword evidence="1" id="KW-1133">Transmembrane helix</keyword>
<feature type="transmembrane region" description="Helical" evidence="1">
    <location>
        <begin position="63"/>
        <end position="83"/>
    </location>
</feature>
<dbReference type="InterPro" id="IPR030395">
    <property type="entry name" value="GP_PDE_dom"/>
</dbReference>
<dbReference type="Proteomes" id="UP000700212">
    <property type="component" value="Unassembled WGS sequence"/>
</dbReference>
<evidence type="ECO:0000256" key="1">
    <source>
        <dbReference type="SAM" id="Phobius"/>
    </source>
</evidence>
<dbReference type="SUPFAM" id="SSF51695">
    <property type="entry name" value="PLC-like phosphodiesterases"/>
    <property type="match status" value="1"/>
</dbReference>
<dbReference type="Pfam" id="PF03009">
    <property type="entry name" value="GDPD"/>
    <property type="match status" value="1"/>
</dbReference>
<reference evidence="3" key="2">
    <citation type="submission" date="2021-09" db="EMBL/GenBank/DDBJ databases">
        <authorList>
            <person name="Gilroy R."/>
        </authorList>
    </citation>
    <scope>NUCLEOTIDE SEQUENCE</scope>
    <source>
        <strain evidence="3">CHK160-4876</strain>
    </source>
</reference>
<dbReference type="GO" id="GO:0006629">
    <property type="term" value="P:lipid metabolic process"/>
    <property type="evidence" value="ECO:0007669"/>
    <property type="project" value="InterPro"/>
</dbReference>
<feature type="transmembrane region" description="Helical" evidence="1">
    <location>
        <begin position="148"/>
        <end position="170"/>
    </location>
</feature>
<dbReference type="InterPro" id="IPR017946">
    <property type="entry name" value="PLC-like_Pdiesterase_TIM-brl"/>
</dbReference>
<name>A0A921ND21_9BACL</name>
<dbReference type="GO" id="GO:0008081">
    <property type="term" value="F:phosphoric diester hydrolase activity"/>
    <property type="evidence" value="ECO:0007669"/>
    <property type="project" value="InterPro"/>
</dbReference>
<evidence type="ECO:0000259" key="2">
    <source>
        <dbReference type="PROSITE" id="PS51704"/>
    </source>
</evidence>
<dbReference type="PANTHER" id="PTHR46211:SF8">
    <property type="entry name" value="PHOSPHODIESTERASE"/>
    <property type="match status" value="1"/>
</dbReference>
<dbReference type="InterPro" id="IPR018476">
    <property type="entry name" value="GlyceroP-diester-Pdiesterase_M"/>
</dbReference>
<protein>
    <recommendedName>
        <fullName evidence="2">GP-PDE domain-containing protein</fullName>
    </recommendedName>
</protein>
<keyword evidence="1" id="KW-0472">Membrane</keyword>
<dbReference type="Gene3D" id="3.20.20.190">
    <property type="entry name" value="Phosphatidylinositol (PI) phosphodiesterase"/>
    <property type="match status" value="1"/>
</dbReference>
<accession>A0A921ND21</accession>
<feature type="transmembrane region" description="Helical" evidence="1">
    <location>
        <begin position="115"/>
        <end position="136"/>
    </location>
</feature>
<keyword evidence="1" id="KW-0812">Transmembrane</keyword>
<organism evidence="3 4">
    <name type="scientific">Metalysinibacillus jejuensis</name>
    <dbReference type="NCBI Taxonomy" id="914327"/>
    <lineage>
        <taxon>Bacteria</taxon>
        <taxon>Bacillati</taxon>
        <taxon>Bacillota</taxon>
        <taxon>Bacilli</taxon>
        <taxon>Bacillales</taxon>
        <taxon>Caryophanaceae</taxon>
        <taxon>Metalysinibacillus</taxon>
    </lineage>
</organism>
<dbReference type="Pfam" id="PF10110">
    <property type="entry name" value="GPDPase_memb"/>
    <property type="match status" value="1"/>
</dbReference>
<sequence>MKRLMKMSFQQFIQYSSNYPRGLFYLYSLQWLLGLPVAFFLYYKLVDIAGMQGFLKGPITQWLNSPAIVVVVTLLAFGACCAYQYTLNYYFMSAHLQTTEPAPIFAALRLKKRRFYLLPASLMTLMLLLVVPYSPIGIGPALLKSSGFWMPFTTVIGLVLWIIIMAMLVYSSLRLLFSAYYYMAEDTTFVQAMRHSMYVSRIKLAQSMAIFIGVLLLYGIVLITLASIFSLPLILSEAMINKGLPMLAGITVSVILVAMFWVTAYAQIVLAQVIMQLAVYTGPAPKVRPCNKKHKMHIGIVTVISVVLLTAINSYVLTYSVYQPTTKIVAHRGYSQKALENTIPAMEKAKQAGANLVELDIQQTKDGKFIVYHDESLKRLAKDKQKIYKATERELVGTAIQKKSLKGTIPSFVSYLEAAKATHTNLLVEIKVHGHEKEGYVEDIVKILKKYNVANDYIVQSLDQSAIEAVKKADPTIKTSYLVKDEETDMYDIPTEFLGVKEKYVDATLQKKSHDAHKGVMVWTVEGEKDLQKFIEHDVYAVITNEVAKAVKLRDDYNKTKGFIERLWLIRQRL</sequence>
<dbReference type="AlphaFoldDB" id="A0A921ND21"/>